<sequence length="130" mass="14490">MVKRLNIRVLVTLWQSGAMAPRSRPGPPDRRPELGVPSRHPIRRCAPPRRKVMGELNPHPRHPVENESTPEFLGIDAQALTPGSRAAVQRAGCRRRDKGLPLRADGSLFFGAVSLDRPSHRCLSRARRPS</sequence>
<gene>
    <name evidence="2" type="ordered locus">MCA2693</name>
</gene>
<dbReference type="HOGENOM" id="CLU_1935555_0_0_6"/>
<evidence type="ECO:0000313" key="2">
    <source>
        <dbReference type="EMBL" id="AAU91260.1"/>
    </source>
</evidence>
<dbReference type="STRING" id="243233.MCA2693"/>
<proteinExistence type="predicted"/>
<organism evidence="2 3">
    <name type="scientific">Methylococcus capsulatus (strain ATCC 33009 / NCIMB 11132 / Bath)</name>
    <dbReference type="NCBI Taxonomy" id="243233"/>
    <lineage>
        <taxon>Bacteria</taxon>
        <taxon>Pseudomonadati</taxon>
        <taxon>Pseudomonadota</taxon>
        <taxon>Gammaproteobacteria</taxon>
        <taxon>Methylococcales</taxon>
        <taxon>Methylococcaceae</taxon>
        <taxon>Methylococcus</taxon>
    </lineage>
</organism>
<name>Q603V3_METCA</name>
<feature type="region of interest" description="Disordered" evidence="1">
    <location>
        <begin position="18"/>
        <end position="44"/>
    </location>
</feature>
<dbReference type="KEGG" id="mca:MCA2693"/>
<dbReference type="Proteomes" id="UP000006821">
    <property type="component" value="Chromosome"/>
</dbReference>
<dbReference type="AlphaFoldDB" id="Q603V3"/>
<evidence type="ECO:0000256" key="1">
    <source>
        <dbReference type="SAM" id="MobiDB-lite"/>
    </source>
</evidence>
<reference evidence="2 3" key="1">
    <citation type="journal article" date="2004" name="PLoS Biol.">
        <title>Genomic insights into methanotrophy: the complete genome sequence of Methylococcus capsulatus (Bath).</title>
        <authorList>
            <person name="Ward N.L."/>
            <person name="Larsen O."/>
            <person name="Sakwa J."/>
            <person name="Bruseth L."/>
            <person name="Khouri H.M."/>
            <person name="Durkin A.S."/>
            <person name="Dimitrov G."/>
            <person name="Jiang L."/>
            <person name="Scanlan D."/>
            <person name="Kang K.H."/>
            <person name="Lewis M.R."/>
            <person name="Nelson K.E."/>
            <person name="Methe B.A."/>
            <person name="Wu M."/>
            <person name="Heidelberg J.F."/>
            <person name="Paulsen I.T."/>
            <person name="Fouts D.E."/>
            <person name="Ravel J."/>
            <person name="Tettelin H."/>
            <person name="Ren Q."/>
            <person name="Read T.D."/>
            <person name="DeBoy R.T."/>
            <person name="Seshadri R."/>
            <person name="Salzberg S.L."/>
            <person name="Jensen H.B."/>
            <person name="Birkeland N.K."/>
            <person name="Nelson W.C."/>
            <person name="Dodson R.J."/>
            <person name="Grindhaug S.H."/>
            <person name="Holt I.E."/>
            <person name="Eidhammer I."/>
            <person name="Jonasen I."/>
            <person name="Vanaken S."/>
            <person name="Utterback T.R."/>
            <person name="Feldblyum T.V."/>
            <person name="Fraser C.M."/>
            <person name="Lillehaug J.R."/>
            <person name="Eisen J.A."/>
        </authorList>
    </citation>
    <scope>NUCLEOTIDE SEQUENCE [LARGE SCALE GENOMIC DNA]</scope>
    <source>
        <strain evidence="3">ATCC 33009 / NCIMB 11132 / Bath</strain>
    </source>
</reference>
<accession>Q603V3</accession>
<dbReference type="EMBL" id="AE017282">
    <property type="protein sequence ID" value="AAU91260.1"/>
    <property type="molecule type" value="Genomic_DNA"/>
</dbReference>
<evidence type="ECO:0000313" key="3">
    <source>
        <dbReference type="Proteomes" id="UP000006821"/>
    </source>
</evidence>
<protein>
    <submittedName>
        <fullName evidence="2">Uncharacterized protein</fullName>
    </submittedName>
</protein>